<evidence type="ECO:0000313" key="2">
    <source>
        <dbReference type="EMBL" id="KAL3809052.1"/>
    </source>
</evidence>
<organism evidence="2 3">
    <name type="scientific">Cyclostephanos tholiformis</name>
    <dbReference type="NCBI Taxonomy" id="382380"/>
    <lineage>
        <taxon>Eukaryota</taxon>
        <taxon>Sar</taxon>
        <taxon>Stramenopiles</taxon>
        <taxon>Ochrophyta</taxon>
        <taxon>Bacillariophyta</taxon>
        <taxon>Coscinodiscophyceae</taxon>
        <taxon>Thalassiosirophycidae</taxon>
        <taxon>Stephanodiscales</taxon>
        <taxon>Stephanodiscaceae</taxon>
        <taxon>Cyclostephanos</taxon>
    </lineage>
</organism>
<feature type="region of interest" description="Disordered" evidence="1">
    <location>
        <begin position="301"/>
        <end position="360"/>
    </location>
</feature>
<keyword evidence="3" id="KW-1185">Reference proteome</keyword>
<comment type="caution">
    <text evidence="2">The sequence shown here is derived from an EMBL/GenBank/DDBJ whole genome shotgun (WGS) entry which is preliminary data.</text>
</comment>
<dbReference type="EMBL" id="JALLPB020000446">
    <property type="protein sequence ID" value="KAL3809052.1"/>
    <property type="molecule type" value="Genomic_DNA"/>
</dbReference>
<dbReference type="Proteomes" id="UP001530377">
    <property type="component" value="Unassembled WGS sequence"/>
</dbReference>
<gene>
    <name evidence="2" type="ORF">ACHAXA_001714</name>
</gene>
<feature type="compositionally biased region" description="Basic and acidic residues" evidence="1">
    <location>
        <begin position="128"/>
        <end position="138"/>
    </location>
</feature>
<reference evidence="2 3" key="1">
    <citation type="submission" date="2024-10" db="EMBL/GenBank/DDBJ databases">
        <title>Updated reference genomes for cyclostephanoid diatoms.</title>
        <authorList>
            <person name="Roberts W.R."/>
            <person name="Alverson A.J."/>
        </authorList>
    </citation>
    <scope>NUCLEOTIDE SEQUENCE [LARGE SCALE GENOMIC DNA]</scope>
    <source>
        <strain evidence="2 3">AJA228-03</strain>
    </source>
</reference>
<protein>
    <submittedName>
        <fullName evidence="2">Uncharacterized protein</fullName>
    </submittedName>
</protein>
<accession>A0ABD3R7T2</accession>
<feature type="compositionally biased region" description="Low complexity" evidence="1">
    <location>
        <begin position="193"/>
        <end position="207"/>
    </location>
</feature>
<evidence type="ECO:0000313" key="3">
    <source>
        <dbReference type="Proteomes" id="UP001530377"/>
    </source>
</evidence>
<feature type="compositionally biased region" description="Polar residues" evidence="1">
    <location>
        <begin position="330"/>
        <end position="340"/>
    </location>
</feature>
<proteinExistence type="predicted"/>
<name>A0ABD3R7T2_9STRA</name>
<feature type="region of interest" description="Disordered" evidence="1">
    <location>
        <begin position="193"/>
        <end position="223"/>
    </location>
</feature>
<feature type="region of interest" description="Disordered" evidence="1">
    <location>
        <begin position="97"/>
        <end position="175"/>
    </location>
</feature>
<feature type="compositionally biased region" description="Acidic residues" evidence="1">
    <location>
        <begin position="318"/>
        <end position="329"/>
    </location>
</feature>
<dbReference type="AlphaFoldDB" id="A0ABD3R7T2"/>
<evidence type="ECO:0000256" key="1">
    <source>
        <dbReference type="SAM" id="MobiDB-lite"/>
    </source>
</evidence>
<sequence length="426" mass="47125">MNASPYSQFDSKGRCVRHPTVQMCRKKLGGGWKTLTSICAMCAMESLRISDGDGPRRPLASSYHHDDALVNIRNRHHDDRSVDRSVNDQSILSAPAAYHRSSAASQPHESHQHRRHRAGTFSSRCHAARQDEGKRHPQEPIVQQRPQSDHLPREQVPFTKQPSSGPLPRRSFDSESSCDLTADMYASDVNSYGSHAASSISSSSGSGPKDRNKNRVPSSACPRAVSRELVEPTEDSHVCGMEYEHGTHYTGQINVRTGLPHGLGTLRRGGCVILEGEWHQGTLIAPVKPRGGAYCSGSSYDDYVDDDDDDERYCLPTTDDEHDNEDDDASSISSTPTEGTPRNAAYSARESKPSIIQPSTCHTSSISDSIAINGTRATLDRLQEYERYVDRCHEEGDWYHPNIPASQAATGVCYDRVRRVRFHGDP</sequence>
<feature type="compositionally biased region" description="Acidic residues" evidence="1">
    <location>
        <begin position="302"/>
        <end position="311"/>
    </location>
</feature>